<evidence type="ECO:0000313" key="9">
    <source>
        <dbReference type="Proteomes" id="UP000469346"/>
    </source>
</evidence>
<proteinExistence type="predicted"/>
<evidence type="ECO:0000256" key="4">
    <source>
        <dbReference type="ARBA" id="ARBA00023014"/>
    </source>
</evidence>
<dbReference type="PROSITE" id="PS51296">
    <property type="entry name" value="RIESKE"/>
    <property type="match status" value="1"/>
</dbReference>
<dbReference type="GO" id="GO:0016020">
    <property type="term" value="C:membrane"/>
    <property type="evidence" value="ECO:0007669"/>
    <property type="project" value="InterPro"/>
</dbReference>
<keyword evidence="5" id="KW-1015">Disulfide bond</keyword>
<gene>
    <name evidence="8" type="ORF">G3N55_11420</name>
</gene>
<organism evidence="8 9">
    <name type="scientific">Dissulfurirhabdus thermomarina</name>
    <dbReference type="NCBI Taxonomy" id="1765737"/>
    <lineage>
        <taxon>Bacteria</taxon>
        <taxon>Deltaproteobacteria</taxon>
        <taxon>Dissulfurirhabdaceae</taxon>
        <taxon>Dissulfurirhabdus</taxon>
    </lineage>
</organism>
<keyword evidence="9" id="KW-1185">Reference proteome</keyword>
<keyword evidence="4" id="KW-0411">Iron-sulfur</keyword>
<dbReference type="GO" id="GO:0046872">
    <property type="term" value="F:metal ion binding"/>
    <property type="evidence" value="ECO:0007669"/>
    <property type="project" value="UniProtKB-KW"/>
</dbReference>
<dbReference type="GO" id="GO:0051537">
    <property type="term" value="F:2 iron, 2 sulfur cluster binding"/>
    <property type="evidence" value="ECO:0007669"/>
    <property type="project" value="UniProtKB-KW"/>
</dbReference>
<keyword evidence="3" id="KW-0408">Iron</keyword>
<comment type="cofactor">
    <cofactor evidence="6">
        <name>[2Fe-2S] cluster</name>
        <dbReference type="ChEBI" id="CHEBI:190135"/>
    </cofactor>
</comment>
<reference evidence="8 9" key="1">
    <citation type="submission" date="2020-02" db="EMBL/GenBank/DDBJ databases">
        <title>Comparative genomics of sulfur disproportionating microorganisms.</title>
        <authorList>
            <person name="Ward L.M."/>
            <person name="Bertran E."/>
            <person name="Johnston D.T."/>
        </authorList>
    </citation>
    <scope>NUCLEOTIDE SEQUENCE [LARGE SCALE GENOMIC DNA]</scope>
    <source>
        <strain evidence="8 9">DSM 100025</strain>
    </source>
</reference>
<dbReference type="Pfam" id="PF00355">
    <property type="entry name" value="Rieske"/>
    <property type="match status" value="1"/>
</dbReference>
<sequence length="133" mass="15127">MTRRDWLKRAAGWALGVLGLYPFAAFVTTDRVRPPRTVRIRKELKPGQYLLEPDFCLFETEAGPMAVSRRCPHLGCRITYHPVERGFICPCHQSRFTWDGRYVSGPAKKDLPRLGVRRLEDGGYAVVIPRGLG</sequence>
<dbReference type="InterPro" id="IPR005805">
    <property type="entry name" value="Rieske_Fe-S_prot_C"/>
</dbReference>
<dbReference type="SUPFAM" id="SSF50022">
    <property type="entry name" value="ISP domain"/>
    <property type="match status" value="1"/>
</dbReference>
<dbReference type="Gene3D" id="2.102.10.10">
    <property type="entry name" value="Rieske [2Fe-2S] iron-sulphur domain"/>
    <property type="match status" value="1"/>
</dbReference>
<evidence type="ECO:0000259" key="7">
    <source>
        <dbReference type="PROSITE" id="PS51296"/>
    </source>
</evidence>
<dbReference type="CDD" id="cd03467">
    <property type="entry name" value="Rieske"/>
    <property type="match status" value="1"/>
</dbReference>
<dbReference type="InterPro" id="IPR017941">
    <property type="entry name" value="Rieske_2Fe-2S"/>
</dbReference>
<evidence type="ECO:0000256" key="1">
    <source>
        <dbReference type="ARBA" id="ARBA00022714"/>
    </source>
</evidence>
<evidence type="ECO:0000313" key="8">
    <source>
        <dbReference type="EMBL" id="NDY43448.1"/>
    </source>
</evidence>
<name>A0A6N9TQV4_DISTH</name>
<dbReference type="PANTHER" id="PTHR10134">
    <property type="entry name" value="CYTOCHROME B-C1 COMPLEX SUBUNIT RIESKE, MITOCHONDRIAL"/>
    <property type="match status" value="1"/>
</dbReference>
<comment type="caution">
    <text evidence="8">The sequence shown here is derived from an EMBL/GenBank/DDBJ whole genome shotgun (WGS) entry which is preliminary data.</text>
</comment>
<dbReference type="PRINTS" id="PR00162">
    <property type="entry name" value="RIESKE"/>
</dbReference>
<dbReference type="RefSeq" id="WP_163299660.1">
    <property type="nucleotide sequence ID" value="NZ_JAAGRR010000175.1"/>
</dbReference>
<dbReference type="AlphaFoldDB" id="A0A6N9TQV4"/>
<dbReference type="EMBL" id="JAAGRR010000175">
    <property type="protein sequence ID" value="NDY43448.1"/>
    <property type="molecule type" value="Genomic_DNA"/>
</dbReference>
<keyword evidence="2" id="KW-0479">Metal-binding</keyword>
<keyword evidence="1" id="KW-0001">2Fe-2S</keyword>
<accession>A0A6N9TQV4</accession>
<feature type="domain" description="Rieske" evidence="7">
    <location>
        <begin position="36"/>
        <end position="125"/>
    </location>
</feature>
<dbReference type="Proteomes" id="UP000469346">
    <property type="component" value="Unassembled WGS sequence"/>
</dbReference>
<evidence type="ECO:0000256" key="5">
    <source>
        <dbReference type="ARBA" id="ARBA00023157"/>
    </source>
</evidence>
<evidence type="ECO:0000256" key="2">
    <source>
        <dbReference type="ARBA" id="ARBA00022723"/>
    </source>
</evidence>
<evidence type="ECO:0000256" key="6">
    <source>
        <dbReference type="ARBA" id="ARBA00034078"/>
    </source>
</evidence>
<evidence type="ECO:0000256" key="3">
    <source>
        <dbReference type="ARBA" id="ARBA00023004"/>
    </source>
</evidence>
<protein>
    <submittedName>
        <fullName evidence="8">Rieske 2Fe-2S domain-containing protein</fullName>
    </submittedName>
</protein>
<dbReference type="InterPro" id="IPR036922">
    <property type="entry name" value="Rieske_2Fe-2S_sf"/>
</dbReference>
<dbReference type="InterPro" id="IPR014349">
    <property type="entry name" value="Rieske_Fe-S_prot"/>
</dbReference>